<dbReference type="CDD" id="cd03590">
    <property type="entry name" value="CLECT_DC-SIGN_like"/>
    <property type="match status" value="1"/>
</dbReference>
<evidence type="ECO:0000256" key="1">
    <source>
        <dbReference type="ARBA" id="ARBA00022734"/>
    </source>
</evidence>
<dbReference type="InterPro" id="IPR016186">
    <property type="entry name" value="C-type_lectin-like/link_sf"/>
</dbReference>
<dbReference type="InterPro" id="IPR018378">
    <property type="entry name" value="C-type_lectin_CS"/>
</dbReference>
<keyword evidence="1" id="KW-0430">Lectin</keyword>
<keyword evidence="3" id="KW-0472">Membrane</keyword>
<keyword evidence="3" id="KW-1133">Transmembrane helix</keyword>
<keyword evidence="3" id="KW-0812">Transmembrane</keyword>
<dbReference type="Proteomes" id="UP000265100">
    <property type="component" value="Chromosome 22"/>
</dbReference>
<protein>
    <recommendedName>
        <fullName evidence="4">C-type lectin domain-containing protein</fullName>
    </recommendedName>
</protein>
<feature type="domain" description="C-type lectin" evidence="4">
    <location>
        <begin position="127"/>
        <end position="250"/>
    </location>
</feature>
<accession>A0A3P8QTL8</accession>
<name>A0A3P8QTL8_ASTCA</name>
<reference evidence="5 6" key="1">
    <citation type="submission" date="2018-05" db="EMBL/GenBank/DDBJ databases">
        <authorList>
            <person name="Datahose"/>
        </authorList>
    </citation>
    <scope>NUCLEOTIDE SEQUENCE</scope>
</reference>
<organism evidence="5 6">
    <name type="scientific">Astatotilapia calliptera</name>
    <name type="common">Eastern happy</name>
    <name type="synonym">Chromis callipterus</name>
    <dbReference type="NCBI Taxonomy" id="8154"/>
    <lineage>
        <taxon>Eukaryota</taxon>
        <taxon>Metazoa</taxon>
        <taxon>Chordata</taxon>
        <taxon>Craniata</taxon>
        <taxon>Vertebrata</taxon>
        <taxon>Euteleostomi</taxon>
        <taxon>Actinopterygii</taxon>
        <taxon>Neopterygii</taxon>
        <taxon>Teleostei</taxon>
        <taxon>Neoteleostei</taxon>
        <taxon>Acanthomorphata</taxon>
        <taxon>Ovalentaria</taxon>
        <taxon>Cichlomorphae</taxon>
        <taxon>Cichliformes</taxon>
        <taxon>Cichlidae</taxon>
        <taxon>African cichlids</taxon>
        <taxon>Pseudocrenilabrinae</taxon>
        <taxon>Haplochromini</taxon>
        <taxon>Astatotilapia</taxon>
    </lineage>
</organism>
<evidence type="ECO:0000256" key="3">
    <source>
        <dbReference type="SAM" id="Phobius"/>
    </source>
</evidence>
<dbReference type="GeneTree" id="ENSGT01030000234575"/>
<reference evidence="6" key="2">
    <citation type="submission" date="2023-03" db="EMBL/GenBank/DDBJ databases">
        <authorList>
            <consortium name="Wellcome Sanger Institute Data Sharing"/>
        </authorList>
    </citation>
    <scope>NUCLEOTIDE SEQUENCE [LARGE SCALE GENOMIC DNA]</scope>
</reference>
<proteinExistence type="predicted"/>
<reference evidence="5" key="3">
    <citation type="submission" date="2025-08" db="UniProtKB">
        <authorList>
            <consortium name="Ensembl"/>
        </authorList>
    </citation>
    <scope>IDENTIFICATION</scope>
</reference>
<dbReference type="STRING" id="8154.ENSACLP00000032424"/>
<dbReference type="Bgee" id="ENSACLG00000021988">
    <property type="expression patterns" value="Expressed in spleen and 2 other cell types or tissues"/>
</dbReference>
<dbReference type="InterPro" id="IPR033989">
    <property type="entry name" value="CD209-like_CTLD"/>
</dbReference>
<evidence type="ECO:0000313" key="5">
    <source>
        <dbReference type="Ensembl" id="ENSACLP00000032424.2"/>
    </source>
</evidence>
<evidence type="ECO:0000313" key="6">
    <source>
        <dbReference type="Proteomes" id="UP000265100"/>
    </source>
</evidence>
<dbReference type="Ensembl" id="ENSACLT00000033186.2">
    <property type="protein sequence ID" value="ENSACLP00000032424.2"/>
    <property type="gene ID" value="ENSACLG00000021683.2"/>
</dbReference>
<dbReference type="SMART" id="SM00034">
    <property type="entry name" value="CLECT"/>
    <property type="match status" value="1"/>
</dbReference>
<dbReference type="SUPFAM" id="SSF56436">
    <property type="entry name" value="C-type lectin-like"/>
    <property type="match status" value="1"/>
</dbReference>
<evidence type="ECO:0000256" key="2">
    <source>
        <dbReference type="ARBA" id="ARBA00023157"/>
    </source>
</evidence>
<dbReference type="OrthoDB" id="2142683at2759"/>
<reference evidence="5" key="4">
    <citation type="submission" date="2025-09" db="UniProtKB">
        <authorList>
            <consortium name="Ensembl"/>
        </authorList>
    </citation>
    <scope>IDENTIFICATION</scope>
</reference>
<dbReference type="PROSITE" id="PS00615">
    <property type="entry name" value="C_TYPE_LECTIN_1"/>
    <property type="match status" value="1"/>
</dbReference>
<feature type="transmembrane region" description="Helical" evidence="3">
    <location>
        <begin position="29"/>
        <end position="49"/>
    </location>
</feature>
<dbReference type="PANTHER" id="PTHR22803">
    <property type="entry name" value="MANNOSE, PHOSPHOLIPASE, LECTIN RECEPTOR RELATED"/>
    <property type="match status" value="1"/>
</dbReference>
<dbReference type="GO" id="GO:0030246">
    <property type="term" value="F:carbohydrate binding"/>
    <property type="evidence" value="ECO:0007669"/>
    <property type="project" value="UniProtKB-KW"/>
</dbReference>
<evidence type="ECO:0000259" key="4">
    <source>
        <dbReference type="PROSITE" id="PS50041"/>
    </source>
</evidence>
<dbReference type="AlphaFoldDB" id="A0A3P8QTL8"/>
<keyword evidence="6" id="KW-1185">Reference proteome</keyword>
<dbReference type="Pfam" id="PF00059">
    <property type="entry name" value="Lectin_C"/>
    <property type="match status" value="1"/>
</dbReference>
<sequence>MMSRPQKYIEGEALHSQHAKSNNALKLRVAVLVVCVLLVSALVVTYLLFELLKTRENLRNLELKQKTIKADVTVTQPCNIIQPTTPQPTEITTITQSYTMIPTTTPQPSEITTNDPCYECEDGWKQHGENCYFFSTRKSSWDASRTVCRTQGGDLVKIDSSEEQSFLRTTIQQITGSYVIYFWIGLTDSAEEGRWLWVDGSPLNERLTFWFFHEPDDWTEEDSDGEDCARMEPMYWFDKSCKARERSICEKPAAAVCPHFSSGTTVRVEDTMSYFSKANAANI</sequence>
<keyword evidence="2" id="KW-1015">Disulfide bond</keyword>
<dbReference type="InterPro" id="IPR016187">
    <property type="entry name" value="CTDL_fold"/>
</dbReference>
<dbReference type="Gene3D" id="3.10.100.10">
    <property type="entry name" value="Mannose-Binding Protein A, subunit A"/>
    <property type="match status" value="1"/>
</dbReference>
<dbReference type="InterPro" id="IPR001304">
    <property type="entry name" value="C-type_lectin-like"/>
</dbReference>
<dbReference type="PROSITE" id="PS50041">
    <property type="entry name" value="C_TYPE_LECTIN_2"/>
    <property type="match status" value="1"/>
</dbReference>
<dbReference type="InterPro" id="IPR050111">
    <property type="entry name" value="C-type_lectin/snaclec_domain"/>
</dbReference>